<dbReference type="PANTHER" id="PTHR11439:SF463">
    <property type="entry name" value="REVERSE TRANSCRIPTASE TY1_COPIA-TYPE DOMAIN-CONTAINING PROTEIN"/>
    <property type="match status" value="1"/>
</dbReference>
<reference evidence="2" key="1">
    <citation type="submission" date="2025-08" db="UniProtKB">
        <authorList>
            <consortium name="RefSeq"/>
        </authorList>
    </citation>
    <scope>IDENTIFICATION</scope>
    <source>
        <tissue evidence="2">Leaf</tissue>
    </source>
</reference>
<protein>
    <submittedName>
        <fullName evidence="2">Uncharacterized protein LOC106752807</fullName>
    </submittedName>
</protein>
<keyword evidence="1" id="KW-1185">Reference proteome</keyword>
<organism evidence="1 2">
    <name type="scientific">Vigna radiata var. radiata</name>
    <name type="common">Mung bean</name>
    <name type="synonym">Phaseolus aureus</name>
    <dbReference type="NCBI Taxonomy" id="3916"/>
    <lineage>
        <taxon>Eukaryota</taxon>
        <taxon>Viridiplantae</taxon>
        <taxon>Streptophyta</taxon>
        <taxon>Embryophyta</taxon>
        <taxon>Tracheophyta</taxon>
        <taxon>Spermatophyta</taxon>
        <taxon>Magnoliopsida</taxon>
        <taxon>eudicotyledons</taxon>
        <taxon>Gunneridae</taxon>
        <taxon>Pentapetalae</taxon>
        <taxon>rosids</taxon>
        <taxon>fabids</taxon>
        <taxon>Fabales</taxon>
        <taxon>Fabaceae</taxon>
        <taxon>Papilionoideae</taxon>
        <taxon>50 kb inversion clade</taxon>
        <taxon>NPAAA clade</taxon>
        <taxon>indigoferoid/millettioid clade</taxon>
        <taxon>Phaseoleae</taxon>
        <taxon>Vigna</taxon>
    </lineage>
</organism>
<dbReference type="AlphaFoldDB" id="A0A1S3T8G8"/>
<name>A0A1S3T8G8_VIGRR</name>
<dbReference type="STRING" id="3916.A0A1S3T8G8"/>
<evidence type="ECO:0000313" key="2">
    <source>
        <dbReference type="RefSeq" id="XP_014490066.1"/>
    </source>
</evidence>
<dbReference type="Proteomes" id="UP000087766">
    <property type="component" value="Unplaced"/>
</dbReference>
<evidence type="ECO:0000313" key="1">
    <source>
        <dbReference type="Proteomes" id="UP000087766"/>
    </source>
</evidence>
<dbReference type="PANTHER" id="PTHR11439">
    <property type="entry name" value="GAG-POL-RELATED RETROTRANSPOSON"/>
    <property type="match status" value="1"/>
</dbReference>
<dbReference type="RefSeq" id="XP_014490066.1">
    <property type="nucleotide sequence ID" value="XM_014634580.1"/>
</dbReference>
<gene>
    <name evidence="2" type="primary">LOC106752807</name>
</gene>
<dbReference type="GeneID" id="106752807"/>
<sequence length="126" mass="13947">MLGCKLAPTPADPSVKLHADEGVLLTNPSSYHRLIGRLIYLTNTRPDIAFAIQQLSQFVSTPRQPHMQQAMRIIRYLKNAPGPGLLYAANNSFHIHAYSDSDWATCATTRRSISGFYVFLGTALIS</sequence>
<dbReference type="OrthoDB" id="1422397at2759"/>
<dbReference type="KEGG" id="vra:106752807"/>
<proteinExistence type="predicted"/>
<accession>A0A1S3T8G8</accession>